<dbReference type="InterPro" id="IPR040026">
    <property type="entry name" value="FliD"/>
</dbReference>
<name>A0A318JKY3_9NEIS</name>
<dbReference type="GO" id="GO:0071973">
    <property type="term" value="P:bacterial-type flagellum-dependent cell motility"/>
    <property type="evidence" value="ECO:0007669"/>
    <property type="project" value="TreeGrafter"/>
</dbReference>
<keyword evidence="9" id="KW-1185">Reference proteome</keyword>
<comment type="subcellular location">
    <subcellularLocation>
        <location evidence="5">Secreted</location>
    </subcellularLocation>
    <subcellularLocation>
        <location evidence="5">Bacterial flagellum</location>
    </subcellularLocation>
</comment>
<dbReference type="AlphaFoldDB" id="A0A318JKY3"/>
<evidence type="ECO:0000256" key="5">
    <source>
        <dbReference type="RuleBase" id="RU362066"/>
    </source>
</evidence>
<dbReference type="PANTHER" id="PTHR30288:SF0">
    <property type="entry name" value="FLAGELLAR HOOK-ASSOCIATED PROTEIN 2"/>
    <property type="match status" value="1"/>
</dbReference>
<organism evidence="8 9">
    <name type="scientific">Aquitalea magnusonii</name>
    <dbReference type="NCBI Taxonomy" id="332411"/>
    <lineage>
        <taxon>Bacteria</taxon>
        <taxon>Pseudomonadati</taxon>
        <taxon>Pseudomonadota</taxon>
        <taxon>Betaproteobacteria</taxon>
        <taxon>Neisseriales</taxon>
        <taxon>Chromobacteriaceae</taxon>
        <taxon>Aquitalea</taxon>
    </lineage>
</organism>
<evidence type="ECO:0000256" key="4">
    <source>
        <dbReference type="ARBA" id="ARBA00023143"/>
    </source>
</evidence>
<dbReference type="Pfam" id="PF02465">
    <property type="entry name" value="FliD_N"/>
    <property type="match status" value="1"/>
</dbReference>
<evidence type="ECO:0000256" key="3">
    <source>
        <dbReference type="ARBA" id="ARBA00023054"/>
    </source>
</evidence>
<dbReference type="OrthoDB" id="9810816at2"/>
<keyword evidence="8" id="KW-0969">Cilium</keyword>
<reference evidence="8 9" key="1">
    <citation type="submission" date="2018-05" db="EMBL/GenBank/DDBJ databases">
        <title>Genomic Encyclopedia of Type Strains, Phase IV (KMG-IV): sequencing the most valuable type-strain genomes for metagenomic binning, comparative biology and taxonomic classification.</title>
        <authorList>
            <person name="Goeker M."/>
        </authorList>
    </citation>
    <scope>NUCLEOTIDE SEQUENCE [LARGE SCALE GENOMIC DNA]</scope>
    <source>
        <strain evidence="8 9">DSM 25134</strain>
    </source>
</reference>
<evidence type="ECO:0000313" key="9">
    <source>
        <dbReference type="Proteomes" id="UP000248395"/>
    </source>
</evidence>
<comment type="caution">
    <text evidence="8">The sequence shown here is derived from an EMBL/GenBank/DDBJ whole genome shotgun (WGS) entry which is preliminary data.</text>
</comment>
<dbReference type="GO" id="GO:0009424">
    <property type="term" value="C:bacterial-type flagellum hook"/>
    <property type="evidence" value="ECO:0007669"/>
    <property type="project" value="UniProtKB-UniRule"/>
</dbReference>
<keyword evidence="8" id="KW-0966">Cell projection</keyword>
<comment type="subunit">
    <text evidence="2 5">Homopentamer.</text>
</comment>
<evidence type="ECO:0000313" key="8">
    <source>
        <dbReference type="EMBL" id="PXX44376.1"/>
    </source>
</evidence>
<gene>
    <name evidence="8" type="ORF">DFR38_11358</name>
</gene>
<keyword evidence="4 5" id="KW-0975">Bacterial flagellum</keyword>
<comment type="similarity">
    <text evidence="1 5">Belongs to the FliD family.</text>
</comment>
<evidence type="ECO:0000256" key="1">
    <source>
        <dbReference type="ARBA" id="ARBA00009764"/>
    </source>
</evidence>
<dbReference type="Pfam" id="PF07195">
    <property type="entry name" value="FliD_C"/>
    <property type="match status" value="1"/>
</dbReference>
<dbReference type="RefSeq" id="WP_059284351.1">
    <property type="nucleotide sequence ID" value="NZ_LNQU01000001.1"/>
</dbReference>
<evidence type="ECO:0000259" key="7">
    <source>
        <dbReference type="Pfam" id="PF07195"/>
    </source>
</evidence>
<dbReference type="GO" id="GO:0007155">
    <property type="term" value="P:cell adhesion"/>
    <property type="evidence" value="ECO:0007669"/>
    <property type="project" value="InterPro"/>
</dbReference>
<evidence type="ECO:0000256" key="2">
    <source>
        <dbReference type="ARBA" id="ARBA00011255"/>
    </source>
</evidence>
<evidence type="ECO:0000259" key="6">
    <source>
        <dbReference type="Pfam" id="PF02465"/>
    </source>
</evidence>
<dbReference type="GO" id="GO:0005576">
    <property type="term" value="C:extracellular region"/>
    <property type="evidence" value="ECO:0007669"/>
    <property type="project" value="UniProtKB-SubCell"/>
</dbReference>
<protein>
    <recommendedName>
        <fullName evidence="5">Flagellar hook-associated protein 2</fullName>
        <shortName evidence="5">HAP2</shortName>
    </recommendedName>
    <alternativeName>
        <fullName evidence="5">Flagellar cap protein</fullName>
    </alternativeName>
</protein>
<sequence>MASITTSVGSLDVQSIVSQLMTIEQQPLQASQQRSSKYNTQLSSIGQISSALSALQTASGKISTGAFLQQFKASSTDTSIANVTTTTGGVAGSYTLNVTQLAKPRQLVFDQFAGQAVTDPKATLSGAPTSLTLTVAGKDNVINLTPSATDTVSLQSISDRINQSGAGVNASVVQNNGQYKLVLASAVSGSDNTFSIKAGGSDSGSTSGSSLAGLTQSATAASESAAASDALLSVNGVSVSSGSNHLTNVITGVNVDITKLGQATVTMASDSSGIAASLQGFVDAYNQVKSAVDSARSGSLKANASVLSIQQKLTGILSTPVPGVDANSSYAYLSQAGISIQKDGTLKLDQTAFNKALSANPSAVANLFGNTASTGFGDRLSRAVNDLLGPNGVIETSKTSINSLISSETSYQTSMSAKLSARQAQYTQQYTALNAVLSKMQQSTSNLSGLLA</sequence>
<dbReference type="EMBL" id="QJKC01000013">
    <property type="protein sequence ID" value="PXX44376.1"/>
    <property type="molecule type" value="Genomic_DNA"/>
</dbReference>
<keyword evidence="8" id="KW-0282">Flagellum</keyword>
<dbReference type="InterPro" id="IPR010809">
    <property type="entry name" value="FliD_C"/>
</dbReference>
<feature type="domain" description="Flagellar hook-associated protein 2 C-terminal" evidence="7">
    <location>
        <begin position="227"/>
        <end position="442"/>
    </location>
</feature>
<comment type="function">
    <text evidence="5">Required for morphogenesis and for the elongation of the flagellar filament by facilitating polymerization of the flagellin monomers at the tip of growing filament. Forms a capping structure, which prevents flagellin subunits (transported through the central channel of the flagellum) from leaking out without polymerization at the distal end.</text>
</comment>
<feature type="domain" description="Flagellar hook-associated protein 2 N-terminal" evidence="6">
    <location>
        <begin position="11"/>
        <end position="103"/>
    </location>
</feature>
<dbReference type="InterPro" id="IPR003481">
    <property type="entry name" value="FliD_N"/>
</dbReference>
<proteinExistence type="inferred from homology"/>
<keyword evidence="5" id="KW-0964">Secreted</keyword>
<dbReference type="GO" id="GO:0009421">
    <property type="term" value="C:bacterial-type flagellum filament cap"/>
    <property type="evidence" value="ECO:0007669"/>
    <property type="project" value="InterPro"/>
</dbReference>
<dbReference type="PANTHER" id="PTHR30288">
    <property type="entry name" value="FLAGELLAR CAP/ASSEMBLY PROTEIN FLID"/>
    <property type="match status" value="1"/>
</dbReference>
<keyword evidence="3" id="KW-0175">Coiled coil</keyword>
<accession>A0A318JKY3</accession>
<dbReference type="Proteomes" id="UP000248395">
    <property type="component" value="Unassembled WGS sequence"/>
</dbReference>